<dbReference type="PANTHER" id="PTHR43280:SF32">
    <property type="entry name" value="TRANSCRIPTIONAL REGULATORY PROTEIN"/>
    <property type="match status" value="1"/>
</dbReference>
<gene>
    <name evidence="5" type="primary">rhaS_7</name>
    <name evidence="5" type="ORF">DYBT9623_00721</name>
</gene>
<keyword evidence="2" id="KW-0238">DNA-binding</keyword>
<evidence type="ECO:0000256" key="1">
    <source>
        <dbReference type="ARBA" id="ARBA00023015"/>
    </source>
</evidence>
<evidence type="ECO:0000259" key="4">
    <source>
        <dbReference type="PROSITE" id="PS01124"/>
    </source>
</evidence>
<keyword evidence="1" id="KW-0805">Transcription regulation</keyword>
<proteinExistence type="predicted"/>
<keyword evidence="3" id="KW-0804">Transcription</keyword>
<comment type="caution">
    <text evidence="5">The sequence shown here is derived from an EMBL/GenBank/DDBJ whole genome shotgun (WGS) entry which is preliminary data.</text>
</comment>
<dbReference type="SUPFAM" id="SSF46689">
    <property type="entry name" value="Homeodomain-like"/>
    <property type="match status" value="1"/>
</dbReference>
<evidence type="ECO:0000313" key="5">
    <source>
        <dbReference type="EMBL" id="CAG5067993.1"/>
    </source>
</evidence>
<evidence type="ECO:0000256" key="3">
    <source>
        <dbReference type="ARBA" id="ARBA00023163"/>
    </source>
</evidence>
<accession>A0ABN7R241</accession>
<reference evidence="5 6" key="1">
    <citation type="submission" date="2021-04" db="EMBL/GenBank/DDBJ databases">
        <authorList>
            <person name="Rodrigo-Torres L."/>
            <person name="Arahal R. D."/>
            <person name="Lucena T."/>
        </authorList>
    </citation>
    <scope>NUCLEOTIDE SEQUENCE [LARGE SCALE GENOMIC DNA]</scope>
    <source>
        <strain evidence="5 6">CECT 9623</strain>
    </source>
</reference>
<dbReference type="SMART" id="SM00342">
    <property type="entry name" value="HTH_ARAC"/>
    <property type="match status" value="1"/>
</dbReference>
<dbReference type="EMBL" id="CAJRAU010000001">
    <property type="protein sequence ID" value="CAG5067993.1"/>
    <property type="molecule type" value="Genomic_DNA"/>
</dbReference>
<sequence length="337" mass="39308">MLDQTTLFRGDSKKVNILWLETVTGFWYIYMMKNKEDKLIRFITISETHEAFGLPKPQHPLISLVLFNESNPFNTSMAPIYDLLSFYKITFITDNNGRLKYGRDYYDYDEGSMLFLAPNQLVGSTDYNSKTYCYILLIHPDFLLGHPLASKIRQYGYFAYSANEALHLSDTEKENILSIYRNMEKELSSRVDEFSQELMIAHIELLLSYVNRYYKRQFITRKVVNDDILSKTEAILDNYLNSQQSLHDGVPTVQFLSEKLNLSPGYLSDMLRSLIGQNAQQYIHEKVIEKAKERLTTTQLSMSEIAYELGFEHSQSFSKLFKNKTNQSPMEFRASFT</sequence>
<dbReference type="RefSeq" id="WP_310589430.1">
    <property type="nucleotide sequence ID" value="NZ_CAJRAU010000001.1"/>
</dbReference>
<evidence type="ECO:0000256" key="2">
    <source>
        <dbReference type="ARBA" id="ARBA00023125"/>
    </source>
</evidence>
<dbReference type="InterPro" id="IPR018060">
    <property type="entry name" value="HTH_AraC"/>
</dbReference>
<dbReference type="InterPro" id="IPR020449">
    <property type="entry name" value="Tscrpt_reg_AraC-type_HTH"/>
</dbReference>
<dbReference type="Pfam" id="PF12833">
    <property type="entry name" value="HTH_18"/>
    <property type="match status" value="1"/>
</dbReference>
<dbReference type="PRINTS" id="PR00032">
    <property type="entry name" value="HTHARAC"/>
</dbReference>
<protein>
    <submittedName>
        <fullName evidence="5">HTH-type transcriptional activator RhaS</fullName>
    </submittedName>
</protein>
<dbReference type="Proteomes" id="UP000679725">
    <property type="component" value="Unassembled WGS sequence"/>
</dbReference>
<feature type="domain" description="HTH araC/xylS-type" evidence="4">
    <location>
        <begin position="230"/>
        <end position="335"/>
    </location>
</feature>
<keyword evidence="6" id="KW-1185">Reference proteome</keyword>
<dbReference type="InterPro" id="IPR037923">
    <property type="entry name" value="HTH-like"/>
</dbReference>
<dbReference type="Gene3D" id="1.10.10.60">
    <property type="entry name" value="Homeodomain-like"/>
    <property type="match status" value="1"/>
</dbReference>
<dbReference type="SUPFAM" id="SSF51215">
    <property type="entry name" value="Regulatory protein AraC"/>
    <property type="match status" value="1"/>
</dbReference>
<organism evidence="5 6">
    <name type="scientific">Dyadobacter linearis</name>
    <dbReference type="NCBI Taxonomy" id="2823330"/>
    <lineage>
        <taxon>Bacteria</taxon>
        <taxon>Pseudomonadati</taxon>
        <taxon>Bacteroidota</taxon>
        <taxon>Cytophagia</taxon>
        <taxon>Cytophagales</taxon>
        <taxon>Spirosomataceae</taxon>
        <taxon>Dyadobacter</taxon>
    </lineage>
</organism>
<evidence type="ECO:0000313" key="6">
    <source>
        <dbReference type="Proteomes" id="UP000679725"/>
    </source>
</evidence>
<name>A0ABN7R241_9BACT</name>
<dbReference type="PROSITE" id="PS01124">
    <property type="entry name" value="HTH_ARAC_FAMILY_2"/>
    <property type="match status" value="1"/>
</dbReference>
<dbReference type="InterPro" id="IPR009057">
    <property type="entry name" value="Homeodomain-like_sf"/>
</dbReference>
<dbReference type="PANTHER" id="PTHR43280">
    <property type="entry name" value="ARAC-FAMILY TRANSCRIPTIONAL REGULATOR"/>
    <property type="match status" value="1"/>
</dbReference>